<dbReference type="Pfam" id="PF03544">
    <property type="entry name" value="TonB_C"/>
    <property type="match status" value="1"/>
</dbReference>
<reference evidence="3 4" key="1">
    <citation type="submission" date="2021-11" db="EMBL/GenBank/DDBJ databases">
        <title>Genomic of Niabella pedocola.</title>
        <authorList>
            <person name="Wu T."/>
        </authorList>
    </citation>
    <scope>NUCLEOTIDE SEQUENCE [LARGE SCALE GENOMIC DNA]</scope>
    <source>
        <strain evidence="3 4">JCM 31011</strain>
    </source>
</reference>
<dbReference type="EMBL" id="JAJNEC010000006">
    <property type="protein sequence ID" value="MCD2425167.1"/>
    <property type="molecule type" value="Genomic_DNA"/>
</dbReference>
<evidence type="ECO:0000313" key="4">
    <source>
        <dbReference type="Proteomes" id="UP001199816"/>
    </source>
</evidence>
<feature type="transmembrane region" description="Helical" evidence="1">
    <location>
        <begin position="36"/>
        <end position="56"/>
    </location>
</feature>
<dbReference type="PANTHER" id="PTHR33446">
    <property type="entry name" value="PROTEIN TONB-RELATED"/>
    <property type="match status" value="1"/>
</dbReference>
<dbReference type="PANTHER" id="PTHR33446:SF2">
    <property type="entry name" value="PROTEIN TONB"/>
    <property type="match status" value="1"/>
</dbReference>
<comment type="caution">
    <text evidence="3">The sequence shown here is derived from an EMBL/GenBank/DDBJ whole genome shotgun (WGS) entry which is preliminary data.</text>
</comment>
<proteinExistence type="predicted"/>
<keyword evidence="1" id="KW-0812">Transmembrane</keyword>
<protein>
    <submittedName>
        <fullName evidence="3">Energy transducer TonB</fullName>
    </submittedName>
</protein>
<feature type="domain" description="TonB C-terminal" evidence="2">
    <location>
        <begin position="208"/>
        <end position="268"/>
    </location>
</feature>
<dbReference type="Gene3D" id="3.30.1150.10">
    <property type="match status" value="1"/>
</dbReference>
<name>A0ABS8PVR5_9BACT</name>
<keyword evidence="4" id="KW-1185">Reference proteome</keyword>
<dbReference type="InterPro" id="IPR051045">
    <property type="entry name" value="TonB-dependent_transducer"/>
</dbReference>
<keyword evidence="1" id="KW-1133">Transmembrane helix</keyword>
<dbReference type="SUPFAM" id="SSF74653">
    <property type="entry name" value="TolA/TonB C-terminal domain"/>
    <property type="match status" value="1"/>
</dbReference>
<keyword evidence="1" id="KW-0472">Membrane</keyword>
<dbReference type="InterPro" id="IPR037682">
    <property type="entry name" value="TonB_C"/>
</dbReference>
<dbReference type="RefSeq" id="WP_231007596.1">
    <property type="nucleotide sequence ID" value="NZ_JAJNEC010000006.1"/>
</dbReference>
<organism evidence="3 4">
    <name type="scientific">Niabella pedocola</name>
    <dbReference type="NCBI Taxonomy" id="1752077"/>
    <lineage>
        <taxon>Bacteria</taxon>
        <taxon>Pseudomonadati</taxon>
        <taxon>Bacteroidota</taxon>
        <taxon>Chitinophagia</taxon>
        <taxon>Chitinophagales</taxon>
        <taxon>Chitinophagaceae</taxon>
        <taxon>Niabella</taxon>
    </lineage>
</organism>
<dbReference type="Proteomes" id="UP001199816">
    <property type="component" value="Unassembled WGS sequence"/>
</dbReference>
<sequence>METTKILSASFLDILFDGRNKAYGAYELRNTYNRRLIKALGATGLIIATFMGASALKGAESKKAPVPIISHVVDLTKIEEPEKAEPPAPPPPKLQEPKKIATTQFVIPKIVQDKEVVTPPPTQDDLADVKIGLKNVEGEKLGNIAVPPDGLPDGKGILDVKPKEKIPEIFEIVQVEASYPGDWLRFLTTNLRGEIPVDNGATPGRYQVLVQFVVDVNGTVSDVKVLKDPGFGMGAEAIRVIKKSGKWKAAIQNGYPVKAYRKQPITFEVLDQ</sequence>
<evidence type="ECO:0000313" key="3">
    <source>
        <dbReference type="EMBL" id="MCD2425167.1"/>
    </source>
</evidence>
<evidence type="ECO:0000259" key="2">
    <source>
        <dbReference type="Pfam" id="PF03544"/>
    </source>
</evidence>
<gene>
    <name evidence="3" type="ORF">LQ567_20445</name>
</gene>
<accession>A0ABS8PVR5</accession>
<evidence type="ECO:0000256" key="1">
    <source>
        <dbReference type="SAM" id="Phobius"/>
    </source>
</evidence>